<keyword evidence="2" id="KW-1185">Reference proteome</keyword>
<evidence type="ECO:0000313" key="2">
    <source>
        <dbReference type="Proteomes" id="UP001501705"/>
    </source>
</evidence>
<dbReference type="Proteomes" id="UP001501705">
    <property type="component" value="Unassembled WGS sequence"/>
</dbReference>
<dbReference type="EMBL" id="BAAAPH010000007">
    <property type="protein sequence ID" value="GAA1567877.1"/>
    <property type="molecule type" value="Genomic_DNA"/>
</dbReference>
<comment type="caution">
    <text evidence="1">The sequence shown here is derived from an EMBL/GenBank/DDBJ whole genome shotgun (WGS) entry which is preliminary data.</text>
</comment>
<gene>
    <name evidence="1" type="ORF">GCM10009804_25510</name>
</gene>
<accession>A0ABN2D348</accession>
<protein>
    <submittedName>
        <fullName evidence="1">Uncharacterized protein</fullName>
    </submittedName>
</protein>
<reference evidence="1 2" key="1">
    <citation type="journal article" date="2019" name="Int. J. Syst. Evol. Microbiol.">
        <title>The Global Catalogue of Microorganisms (GCM) 10K type strain sequencing project: providing services to taxonomists for standard genome sequencing and annotation.</title>
        <authorList>
            <consortium name="The Broad Institute Genomics Platform"/>
            <consortium name="The Broad Institute Genome Sequencing Center for Infectious Disease"/>
            <person name="Wu L."/>
            <person name="Ma J."/>
        </authorList>
    </citation>
    <scope>NUCLEOTIDE SEQUENCE [LARGE SCALE GENOMIC DNA]</scope>
    <source>
        <strain evidence="1 2">JCM 15572</strain>
    </source>
</reference>
<evidence type="ECO:0000313" key="1">
    <source>
        <dbReference type="EMBL" id="GAA1567877.1"/>
    </source>
</evidence>
<organism evidence="1 2">
    <name type="scientific">Kribbella hippodromi</name>
    <dbReference type="NCBI Taxonomy" id="434347"/>
    <lineage>
        <taxon>Bacteria</taxon>
        <taxon>Bacillati</taxon>
        <taxon>Actinomycetota</taxon>
        <taxon>Actinomycetes</taxon>
        <taxon>Propionibacteriales</taxon>
        <taxon>Kribbellaceae</taxon>
        <taxon>Kribbella</taxon>
    </lineage>
</organism>
<sequence length="51" mass="5403">MLGVDAEADHGDGKLGTPTGFPCKHFSICLPYDAEYRGVFTVVFGDARLAG</sequence>
<name>A0ABN2D348_9ACTN</name>
<proteinExistence type="predicted"/>